<dbReference type="Proteomes" id="UP000178964">
    <property type="component" value="Unassembled WGS sequence"/>
</dbReference>
<dbReference type="CDD" id="cd00118">
    <property type="entry name" value="LysM"/>
    <property type="match status" value="1"/>
</dbReference>
<feature type="transmembrane region" description="Helical" evidence="7">
    <location>
        <begin position="392"/>
        <end position="409"/>
    </location>
</feature>
<keyword evidence="3" id="KW-0808">Transferase</keyword>
<dbReference type="GO" id="GO:0005886">
    <property type="term" value="C:plasma membrane"/>
    <property type="evidence" value="ECO:0007669"/>
    <property type="project" value="TreeGrafter"/>
</dbReference>
<evidence type="ECO:0000256" key="5">
    <source>
        <dbReference type="ARBA" id="ARBA00022989"/>
    </source>
</evidence>
<dbReference type="EMBL" id="MEVK01000037">
    <property type="protein sequence ID" value="OGC58406.1"/>
    <property type="molecule type" value="Genomic_DNA"/>
</dbReference>
<keyword evidence="5 7" id="KW-1133">Transmembrane helix</keyword>
<feature type="domain" description="LysM" evidence="8">
    <location>
        <begin position="503"/>
        <end position="547"/>
    </location>
</feature>
<evidence type="ECO:0000256" key="7">
    <source>
        <dbReference type="SAM" id="Phobius"/>
    </source>
</evidence>
<dbReference type="AlphaFoldDB" id="A0A1F4VME6"/>
<feature type="transmembrane region" description="Helical" evidence="7">
    <location>
        <begin position="452"/>
        <end position="473"/>
    </location>
</feature>
<keyword evidence="6 7" id="KW-0472">Membrane</keyword>
<dbReference type="Gene3D" id="3.90.550.10">
    <property type="entry name" value="Spore Coat Polysaccharide Biosynthesis Protein SpsA, Chain A"/>
    <property type="match status" value="1"/>
</dbReference>
<comment type="caution">
    <text evidence="9">The sequence shown here is derived from an EMBL/GenBank/DDBJ whole genome shotgun (WGS) entry which is preliminary data.</text>
</comment>
<evidence type="ECO:0000313" key="10">
    <source>
        <dbReference type="Proteomes" id="UP000178964"/>
    </source>
</evidence>
<proteinExistence type="predicted"/>
<feature type="transmembrane region" description="Helical" evidence="7">
    <location>
        <begin position="354"/>
        <end position="371"/>
    </location>
</feature>
<dbReference type="STRING" id="1802627.A3A70_00130"/>
<evidence type="ECO:0000313" key="9">
    <source>
        <dbReference type="EMBL" id="OGC58406.1"/>
    </source>
</evidence>
<dbReference type="PANTHER" id="PTHR43867:SF2">
    <property type="entry name" value="CELLULOSE SYNTHASE CATALYTIC SUBUNIT A [UDP-FORMING]"/>
    <property type="match status" value="1"/>
</dbReference>
<protein>
    <recommendedName>
        <fullName evidence="8">LysM domain-containing protein</fullName>
    </recommendedName>
</protein>
<feature type="transmembrane region" description="Helical" evidence="7">
    <location>
        <begin position="310"/>
        <end position="328"/>
    </location>
</feature>
<dbReference type="InterPro" id="IPR050321">
    <property type="entry name" value="Glycosyltr_2/OpgH_subfam"/>
</dbReference>
<evidence type="ECO:0000256" key="6">
    <source>
        <dbReference type="ARBA" id="ARBA00023136"/>
    </source>
</evidence>
<dbReference type="InterPro" id="IPR001173">
    <property type="entry name" value="Glyco_trans_2-like"/>
</dbReference>
<evidence type="ECO:0000256" key="2">
    <source>
        <dbReference type="ARBA" id="ARBA00022676"/>
    </source>
</evidence>
<keyword evidence="4 7" id="KW-0812">Transmembrane</keyword>
<accession>A0A1F4VME6</accession>
<dbReference type="Pfam" id="PF13632">
    <property type="entry name" value="Glyco_trans_2_3"/>
    <property type="match status" value="1"/>
</dbReference>
<comment type="subcellular location">
    <subcellularLocation>
        <location evidence="1">Membrane</location>
        <topology evidence="1">Multi-pass membrane protein</topology>
    </subcellularLocation>
</comment>
<keyword evidence="2" id="KW-0328">Glycosyltransferase</keyword>
<gene>
    <name evidence="9" type="ORF">A3A70_00130</name>
</gene>
<dbReference type="PROSITE" id="PS51782">
    <property type="entry name" value="LYSM"/>
    <property type="match status" value="1"/>
</dbReference>
<dbReference type="InterPro" id="IPR036779">
    <property type="entry name" value="LysM_dom_sf"/>
</dbReference>
<feature type="transmembrane region" description="Helical" evidence="7">
    <location>
        <begin position="276"/>
        <end position="298"/>
    </location>
</feature>
<dbReference type="Gene3D" id="3.10.350.10">
    <property type="entry name" value="LysM domain"/>
    <property type="match status" value="1"/>
</dbReference>
<name>A0A1F4VME6_UNCKA</name>
<evidence type="ECO:0000256" key="1">
    <source>
        <dbReference type="ARBA" id="ARBA00004141"/>
    </source>
</evidence>
<dbReference type="InterPro" id="IPR029044">
    <property type="entry name" value="Nucleotide-diphossugar_trans"/>
</dbReference>
<dbReference type="SUPFAM" id="SSF53448">
    <property type="entry name" value="Nucleotide-diphospho-sugar transferases"/>
    <property type="match status" value="1"/>
</dbReference>
<evidence type="ECO:0000259" key="8">
    <source>
        <dbReference type="PROSITE" id="PS51782"/>
    </source>
</evidence>
<dbReference type="InterPro" id="IPR018392">
    <property type="entry name" value="LysM"/>
</dbReference>
<sequence length="551" mass="62276">MKTPHLDHPIPSNLRVAMLVTKVPSEPLTLLKQTLSGMLEQTYPHDTWVADEDPTPESLKWYQENGVRVSCRKDETDYHNDFWPRRMKCKEGNLAYFYDKFGYENYDVVVQLDADHQPTPGYLEHMLRPFSDPKVAYVAAPSIGDRNKNFWATRARAQAGAVFHGPIQSGANDGWIPTCIGSHYALRTKALKEVGGIGPELAEDYSTTLALNSGGWSGVWSYNAEAHGDGPHTYADLITQDYQWARSLITLFLSYYPKHMSKLSFKHKLHFAFTQLWYPLGAMVWLVSVSLPIVALVTGIPPVSVKFSEFVMFAGAPLALSFLIFEYARNKKHLRPKDVKFFSWENALFELGRWPWILIACIDGVISTAFGRKHTFRVTPKNNRTEMIPARVLMPYFLLVIVNLLAIFFRQDGGALKGYFWFSFVIAMAYLALLISVVTLHLHEAQNKSQKFVLRHAPQFISSVFLGILLLVATPSQLNSITDARNPQTIKPPIDSTPTSNSKSYTIQYGDTLWSVSKTFYGDGSKWSQIHVLDDANRIHPGTVVEIPPKP</sequence>
<evidence type="ECO:0000256" key="4">
    <source>
        <dbReference type="ARBA" id="ARBA00022692"/>
    </source>
</evidence>
<dbReference type="GO" id="GO:0016758">
    <property type="term" value="F:hexosyltransferase activity"/>
    <property type="evidence" value="ECO:0007669"/>
    <property type="project" value="TreeGrafter"/>
</dbReference>
<evidence type="ECO:0000256" key="3">
    <source>
        <dbReference type="ARBA" id="ARBA00022679"/>
    </source>
</evidence>
<organism evidence="9 10">
    <name type="scientific">candidate division WWE3 bacterium RIFCSPLOWO2_01_FULL_42_11</name>
    <dbReference type="NCBI Taxonomy" id="1802627"/>
    <lineage>
        <taxon>Bacteria</taxon>
        <taxon>Katanobacteria</taxon>
    </lineage>
</organism>
<dbReference type="PANTHER" id="PTHR43867">
    <property type="entry name" value="CELLULOSE SYNTHASE CATALYTIC SUBUNIT A [UDP-FORMING]"/>
    <property type="match status" value="1"/>
</dbReference>
<reference evidence="9 10" key="1">
    <citation type="journal article" date="2016" name="Nat. Commun.">
        <title>Thousands of microbial genomes shed light on interconnected biogeochemical processes in an aquifer system.</title>
        <authorList>
            <person name="Anantharaman K."/>
            <person name="Brown C.T."/>
            <person name="Hug L.A."/>
            <person name="Sharon I."/>
            <person name="Castelle C.J."/>
            <person name="Probst A.J."/>
            <person name="Thomas B.C."/>
            <person name="Singh A."/>
            <person name="Wilkins M.J."/>
            <person name="Karaoz U."/>
            <person name="Brodie E.L."/>
            <person name="Williams K.H."/>
            <person name="Hubbard S.S."/>
            <person name="Banfield J.F."/>
        </authorList>
    </citation>
    <scope>NUCLEOTIDE SEQUENCE [LARGE SCALE GENOMIC DNA]</scope>
</reference>
<feature type="transmembrane region" description="Helical" evidence="7">
    <location>
        <begin position="421"/>
        <end position="440"/>
    </location>
</feature>